<evidence type="ECO:0000313" key="3">
    <source>
        <dbReference type="EMBL" id="KAD4059883.1"/>
    </source>
</evidence>
<dbReference type="EMBL" id="VTFX01000001">
    <property type="protein sequence ID" value="KAD4059883.1"/>
    <property type="molecule type" value="Genomic_DNA"/>
</dbReference>
<feature type="transmembrane region" description="Helical" evidence="2">
    <location>
        <begin position="41"/>
        <end position="58"/>
    </location>
</feature>
<dbReference type="RefSeq" id="WP_152271143.1">
    <property type="nucleotide sequence ID" value="NZ_VTFX01000001.1"/>
</dbReference>
<keyword evidence="2" id="KW-1133">Transmembrane helix</keyword>
<accession>A0A5N6MSV3</accession>
<keyword evidence="2" id="KW-0812">Transmembrane</keyword>
<comment type="caution">
    <text evidence="3">The sequence shown here is derived from an EMBL/GenBank/DDBJ whole genome shotgun (WGS) entry which is preliminary data.</text>
</comment>
<feature type="region of interest" description="Disordered" evidence="1">
    <location>
        <begin position="61"/>
        <end position="90"/>
    </location>
</feature>
<proteinExistence type="predicted"/>
<dbReference type="Proteomes" id="UP000326852">
    <property type="component" value="Unassembled WGS sequence"/>
</dbReference>
<dbReference type="AlphaFoldDB" id="A0A5N6MSV3"/>
<keyword evidence="4" id="KW-1185">Reference proteome</keyword>
<evidence type="ECO:0000313" key="4">
    <source>
        <dbReference type="Proteomes" id="UP000326852"/>
    </source>
</evidence>
<protein>
    <submittedName>
        <fullName evidence="3">Uncharacterized protein</fullName>
    </submittedName>
</protein>
<gene>
    <name evidence="3" type="ORF">GD627_02005</name>
</gene>
<feature type="transmembrane region" description="Helical" evidence="2">
    <location>
        <begin position="7"/>
        <end position="29"/>
    </location>
</feature>
<evidence type="ECO:0000256" key="2">
    <source>
        <dbReference type="SAM" id="Phobius"/>
    </source>
</evidence>
<evidence type="ECO:0000256" key="1">
    <source>
        <dbReference type="SAM" id="MobiDB-lite"/>
    </source>
</evidence>
<sequence>MKTLRTTFVVLSAIMFAVGAGLIALWLVLDLHGFFKGTCQGAGFTLLVGSVFVAVRYARQGSKGGEPADWLPSRDGNGTTGWLPRGGERP</sequence>
<keyword evidence="2" id="KW-0472">Membrane</keyword>
<name>A0A5N6MSV3_9MICC</name>
<organism evidence="3 4">
    <name type="scientific">Arthrobacter yangruifuii</name>
    <dbReference type="NCBI Taxonomy" id="2606616"/>
    <lineage>
        <taxon>Bacteria</taxon>
        <taxon>Bacillati</taxon>
        <taxon>Actinomycetota</taxon>
        <taxon>Actinomycetes</taxon>
        <taxon>Micrococcales</taxon>
        <taxon>Micrococcaceae</taxon>
        <taxon>Arthrobacter</taxon>
    </lineage>
</organism>
<reference evidence="3 4" key="1">
    <citation type="submission" date="2019-08" db="EMBL/GenBank/DDBJ databases">
        <title>Arthrobacter sp. nov., isolated from plateau pika and Tibetan wild ass.</title>
        <authorList>
            <person name="Ge Y."/>
        </authorList>
    </citation>
    <scope>NUCLEOTIDE SEQUENCE [LARGE SCALE GENOMIC DNA]</scope>
    <source>
        <strain evidence="3 4">785</strain>
    </source>
</reference>